<evidence type="ECO:0000313" key="2">
    <source>
        <dbReference type="Proteomes" id="UP000254927"/>
    </source>
</evidence>
<evidence type="ECO:0000313" key="1">
    <source>
        <dbReference type="EMBL" id="STZ67271.1"/>
    </source>
</evidence>
<reference evidence="1 2" key="1">
    <citation type="submission" date="2018-06" db="EMBL/GenBank/DDBJ databases">
        <authorList>
            <consortium name="Pathogen Informatics"/>
            <person name="Doyle S."/>
        </authorList>
    </citation>
    <scope>NUCLEOTIDE SEQUENCE [LARGE SCALE GENOMIC DNA]</scope>
    <source>
        <strain evidence="1 2">NCTC10660</strain>
    </source>
</reference>
<dbReference type="Proteomes" id="UP000254927">
    <property type="component" value="Unassembled WGS sequence"/>
</dbReference>
<dbReference type="AlphaFoldDB" id="A0A378TWW1"/>
<name>A0A378TWW1_NEIEL</name>
<dbReference type="RefSeq" id="WP_234404426.1">
    <property type="nucleotide sequence ID" value="NZ_CP031252.1"/>
</dbReference>
<organism evidence="1 2">
    <name type="scientific">Neisseria elongata</name>
    <dbReference type="NCBI Taxonomy" id="495"/>
    <lineage>
        <taxon>Bacteria</taxon>
        <taxon>Pseudomonadati</taxon>
        <taxon>Pseudomonadota</taxon>
        <taxon>Betaproteobacteria</taxon>
        <taxon>Neisseriales</taxon>
        <taxon>Neisseriaceae</taxon>
        <taxon>Neisseria</taxon>
    </lineage>
</organism>
<proteinExistence type="predicted"/>
<dbReference type="EMBL" id="UGQW01000002">
    <property type="protein sequence ID" value="STZ67271.1"/>
    <property type="molecule type" value="Genomic_DNA"/>
</dbReference>
<protein>
    <submittedName>
        <fullName evidence="1">Uncharacterized protein</fullName>
    </submittedName>
</protein>
<sequence>MMYGCGNQIAPFQCQIPLLWMPYFLFENNEGYFVKSSKIILLLALGWCSSAYASATQKLPLDETGCLSKPLQIKRGGAVYYFDSPTDTGLLLSFEPISPDVVVKNPKGKKVALEVGRIGGNDEGGFSFAEIMDKGRYTIHFPRAGKIESLCINGGS</sequence>
<gene>
    <name evidence="1" type="ORF">NCTC10660_00745</name>
</gene>
<accession>A0A378TWW1</accession>